<protein>
    <recommendedName>
        <fullName evidence="4">Myb/SANT-like domain-containing protein</fullName>
    </recommendedName>
</protein>
<evidence type="ECO:0008006" key="4">
    <source>
        <dbReference type="Google" id="ProtNLM"/>
    </source>
</evidence>
<sequence length="276" mass="30392">MIGRRFANGDIRRDIPPLLKMTRPTKTLKAKTPTKKDLQEQVRLLQEAMHGTVGVEAAACADQVVQVTLPPTFYSDDMVVTLLELRYGRFKETFSKCNSNQKKCSLWERLRLQFNIIVGGDNAVTTTSLKNKEYDIRAKYKAIRIKEAATGNDSDIPIDYPVYWDDMVAAFGDMRGLGDVEFGDDVPFPTENSGQADKRKAVDDLESQRQQRSKSKVDIGAGLVSLGDALAKGLVDAAAFRSVPDSSIATVATLLAETKEILVSTGVMNERTIAAI</sequence>
<gene>
    <name evidence="2" type="ORF">DYB25_001532</name>
</gene>
<organism evidence="2 3">
    <name type="scientific">Aphanomyces astaci</name>
    <name type="common">Crayfish plague agent</name>
    <dbReference type="NCBI Taxonomy" id="112090"/>
    <lineage>
        <taxon>Eukaryota</taxon>
        <taxon>Sar</taxon>
        <taxon>Stramenopiles</taxon>
        <taxon>Oomycota</taxon>
        <taxon>Saprolegniomycetes</taxon>
        <taxon>Saprolegniales</taxon>
        <taxon>Verrucalvaceae</taxon>
        <taxon>Aphanomyces</taxon>
    </lineage>
</organism>
<evidence type="ECO:0000313" key="2">
    <source>
        <dbReference type="EMBL" id="RHX96888.1"/>
    </source>
</evidence>
<name>A0A396ZTR2_APHAT</name>
<accession>A0A396ZTR2</accession>
<dbReference type="AlphaFoldDB" id="A0A396ZTR2"/>
<dbReference type="Proteomes" id="UP000266239">
    <property type="component" value="Unassembled WGS sequence"/>
</dbReference>
<dbReference type="VEuPathDB" id="FungiDB:H257_16673"/>
<dbReference type="EMBL" id="QUTA01013089">
    <property type="protein sequence ID" value="RHX96888.1"/>
    <property type="molecule type" value="Genomic_DNA"/>
</dbReference>
<evidence type="ECO:0000313" key="3">
    <source>
        <dbReference type="Proteomes" id="UP000266239"/>
    </source>
</evidence>
<feature type="region of interest" description="Disordered" evidence="1">
    <location>
        <begin position="189"/>
        <end position="214"/>
    </location>
</feature>
<feature type="compositionally biased region" description="Basic and acidic residues" evidence="1">
    <location>
        <begin position="196"/>
        <end position="209"/>
    </location>
</feature>
<proteinExistence type="predicted"/>
<evidence type="ECO:0000256" key="1">
    <source>
        <dbReference type="SAM" id="MobiDB-lite"/>
    </source>
</evidence>
<reference evidence="2 3" key="1">
    <citation type="submission" date="2018-08" db="EMBL/GenBank/DDBJ databases">
        <title>Aphanomyces genome sequencing and annotation.</title>
        <authorList>
            <person name="Minardi D."/>
            <person name="Oidtmann B."/>
            <person name="Van Der Giezen M."/>
            <person name="Studholme D.J."/>
        </authorList>
    </citation>
    <scope>NUCLEOTIDE SEQUENCE [LARGE SCALE GENOMIC DNA]</scope>
    <source>
        <strain evidence="2 3">Yx</strain>
    </source>
</reference>
<comment type="caution">
    <text evidence="2">The sequence shown here is derived from an EMBL/GenBank/DDBJ whole genome shotgun (WGS) entry which is preliminary data.</text>
</comment>